<dbReference type="Proteomes" id="UP000605970">
    <property type="component" value="Unassembled WGS sequence"/>
</dbReference>
<reference evidence="1" key="1">
    <citation type="journal article" date="2020" name="Ecol. Evol.">
        <title>Genome structure and content of the rice root-knot nematode (Meloidogyne graminicola).</title>
        <authorList>
            <person name="Phan N.T."/>
            <person name="Danchin E.G.J."/>
            <person name="Klopp C."/>
            <person name="Perfus-Barbeoch L."/>
            <person name="Kozlowski D.K."/>
            <person name="Koutsovoulos G.D."/>
            <person name="Lopez-Roques C."/>
            <person name="Bouchez O."/>
            <person name="Zahm M."/>
            <person name="Besnard G."/>
            <person name="Bellafiore S."/>
        </authorList>
    </citation>
    <scope>NUCLEOTIDE SEQUENCE</scope>
    <source>
        <strain evidence="1">VN-18</strain>
    </source>
</reference>
<evidence type="ECO:0000313" key="1">
    <source>
        <dbReference type="EMBL" id="KAF7639642.1"/>
    </source>
</evidence>
<keyword evidence="2" id="KW-1185">Reference proteome</keyword>
<proteinExistence type="predicted"/>
<organism evidence="1 2">
    <name type="scientific">Meloidogyne graminicola</name>
    <dbReference type="NCBI Taxonomy" id="189291"/>
    <lineage>
        <taxon>Eukaryota</taxon>
        <taxon>Metazoa</taxon>
        <taxon>Ecdysozoa</taxon>
        <taxon>Nematoda</taxon>
        <taxon>Chromadorea</taxon>
        <taxon>Rhabditida</taxon>
        <taxon>Tylenchina</taxon>
        <taxon>Tylenchomorpha</taxon>
        <taxon>Tylenchoidea</taxon>
        <taxon>Meloidogynidae</taxon>
        <taxon>Meloidogyninae</taxon>
        <taxon>Meloidogyne</taxon>
    </lineage>
</organism>
<dbReference type="EMBL" id="JABEBT010000004">
    <property type="protein sequence ID" value="KAF7639642.1"/>
    <property type="molecule type" value="Genomic_DNA"/>
</dbReference>
<gene>
    <name evidence="1" type="ORF">Mgra_00000967</name>
</gene>
<evidence type="ECO:0000313" key="2">
    <source>
        <dbReference type="Proteomes" id="UP000605970"/>
    </source>
</evidence>
<accession>A0A8T0A268</accession>
<name>A0A8T0A268_9BILA</name>
<protein>
    <submittedName>
        <fullName evidence="1">Uncharacterized protein</fullName>
    </submittedName>
</protein>
<comment type="caution">
    <text evidence="1">The sequence shown here is derived from an EMBL/GenBank/DDBJ whole genome shotgun (WGS) entry which is preliminary data.</text>
</comment>
<dbReference type="AlphaFoldDB" id="A0A8T0A268"/>
<dbReference type="OrthoDB" id="654211at2759"/>
<sequence length="359" mass="40950">MYYTRTINIIFFFSSKNNNAVIVDSLLCFLYNFRSLPQINSILINNFSFSSFRRSFELICTFDGNNIEENNKELKNNLFLNEKQQKQYLFEQIIIKINLLINSGKSPIFAASDLHCLPLRPLFYEENNSNNNQLFDELRQIRFLLQDCLLLHKNVESFSSSSSSPTHSINSLINTTTISSPELKQFNSITPINEYPPSLPPPPPTTSPGGFSSINSTPAKGLRISQILQKLTKNKDFDIIENQTKKQLFVNNNNNCGEEITTTFSREAPPSSSSSTTTTTILHPALALMQIQMLGHLASLNNQQKLIQKNNELVEQQQNCLKMFRKENSAFSIYKNNNEIKTTTTTITNLIKPKEELLR</sequence>